<reference evidence="5 6" key="1">
    <citation type="submission" date="2016-04" db="EMBL/GenBank/DDBJ databases">
        <authorList>
            <consortium name="Pathogen Informatics"/>
        </authorList>
    </citation>
    <scope>NUCLEOTIDE SEQUENCE [LARGE SCALE GENOMIC DNA]</scope>
    <source>
        <strain evidence="5 6">H050680373</strain>
    </source>
</reference>
<dbReference type="SMART" id="SM00965">
    <property type="entry name" value="STN"/>
    <property type="match status" value="1"/>
</dbReference>
<name>A0A157SET9_9BORD</name>
<dbReference type="EMBL" id="FKIF01000003">
    <property type="protein sequence ID" value="SAI68436.1"/>
    <property type="molecule type" value="Genomic_DNA"/>
</dbReference>
<keyword evidence="6" id="KW-1185">Reference proteome</keyword>
<sequence length="246" mass="25895">MRLTLGRVLEVVRVLTMLIAVLSMSAGELSAQPALGRDPAPRPGAVADEDGPVLGPMLFDLPSMPLAMALARYGELTRRSLLYETRWVSGRHSSPVRGVYPPDEALARLLSQSGLSARVLSPEAVSVAPQAGSGARRGASASPRGSAALAPRAYDSYLRQRIAVSLCGMPALRDDMPRIVLRLAVGEARRAESLRVSIESRPALEPSVRAAISGLDLAPPPPDMAQPILMMIRPAGGACGSPVARP</sequence>
<protein>
    <submittedName>
        <fullName evidence="5">Outer membrane receptor for ferric coprogen and ferric-rhodotorulic acid</fullName>
    </submittedName>
</protein>
<dbReference type="InterPro" id="IPR011662">
    <property type="entry name" value="Secretin/TonB_short_N"/>
</dbReference>
<dbReference type="Proteomes" id="UP000076848">
    <property type="component" value="Unassembled WGS sequence"/>
</dbReference>
<evidence type="ECO:0000313" key="5">
    <source>
        <dbReference type="EMBL" id="SAI68436.1"/>
    </source>
</evidence>
<evidence type="ECO:0000313" key="6">
    <source>
        <dbReference type="Proteomes" id="UP000076848"/>
    </source>
</evidence>
<gene>
    <name evidence="5" type="ORF">SAMEA3906486_02017</name>
</gene>
<keyword evidence="1" id="KW-0813">Transport</keyword>
<evidence type="ECO:0000256" key="3">
    <source>
        <dbReference type="ARBA" id="ARBA00023237"/>
    </source>
</evidence>
<keyword evidence="3" id="KW-0998">Cell outer membrane</keyword>
<proteinExistence type="predicted"/>
<dbReference type="Gene3D" id="3.55.50.30">
    <property type="match status" value="1"/>
</dbReference>
<evidence type="ECO:0000259" key="4">
    <source>
        <dbReference type="SMART" id="SM00965"/>
    </source>
</evidence>
<dbReference type="AlphaFoldDB" id="A0A157SET9"/>
<dbReference type="GO" id="GO:0019867">
    <property type="term" value="C:outer membrane"/>
    <property type="evidence" value="ECO:0007669"/>
    <property type="project" value="InterPro"/>
</dbReference>
<accession>A0A157SET9</accession>
<keyword evidence="5" id="KW-0675">Receptor</keyword>
<dbReference type="STRING" id="288768.SAMEA3906486_02017"/>
<keyword evidence="2" id="KW-0472">Membrane</keyword>
<organism evidence="5 6">
    <name type="scientific">Bordetella ansorpii</name>
    <dbReference type="NCBI Taxonomy" id="288768"/>
    <lineage>
        <taxon>Bacteria</taxon>
        <taxon>Pseudomonadati</taxon>
        <taxon>Pseudomonadota</taxon>
        <taxon>Betaproteobacteria</taxon>
        <taxon>Burkholderiales</taxon>
        <taxon>Alcaligenaceae</taxon>
        <taxon>Bordetella</taxon>
    </lineage>
</organism>
<evidence type="ECO:0000256" key="1">
    <source>
        <dbReference type="ARBA" id="ARBA00022448"/>
    </source>
</evidence>
<evidence type="ECO:0000256" key="2">
    <source>
        <dbReference type="ARBA" id="ARBA00023136"/>
    </source>
</evidence>
<feature type="domain" description="Secretin/TonB short N-terminal" evidence="4">
    <location>
        <begin position="79"/>
        <end position="130"/>
    </location>
</feature>